<reference evidence="11" key="1">
    <citation type="journal article" date="2019" name="Int. J. Syst. Evol. Microbiol.">
        <title>The Global Catalogue of Microorganisms (GCM) 10K type strain sequencing project: providing services to taxonomists for standard genome sequencing and annotation.</title>
        <authorList>
            <consortium name="The Broad Institute Genomics Platform"/>
            <consortium name="The Broad Institute Genome Sequencing Center for Infectious Disease"/>
            <person name="Wu L."/>
            <person name="Ma J."/>
        </authorList>
    </citation>
    <scope>NUCLEOTIDE SEQUENCE [LARGE SCALE GENOMIC DNA]</scope>
    <source>
        <strain evidence="11">NBRC 110140</strain>
    </source>
</reference>
<keyword evidence="7" id="KW-0503">Monooxygenase</keyword>
<evidence type="ECO:0000313" key="10">
    <source>
        <dbReference type="EMBL" id="GLQ34330.1"/>
    </source>
</evidence>
<organism evidence="10 11">
    <name type="scientific">Amylibacter marinus</name>
    <dbReference type="NCBI Taxonomy" id="1475483"/>
    <lineage>
        <taxon>Bacteria</taxon>
        <taxon>Pseudomonadati</taxon>
        <taxon>Pseudomonadota</taxon>
        <taxon>Alphaproteobacteria</taxon>
        <taxon>Rhodobacterales</taxon>
        <taxon>Paracoccaceae</taxon>
        <taxon>Amylibacter</taxon>
    </lineage>
</organism>
<evidence type="ECO:0000256" key="3">
    <source>
        <dbReference type="ARBA" id="ARBA00022575"/>
    </source>
</evidence>
<keyword evidence="3" id="KW-0216">Detoxification</keyword>
<evidence type="ECO:0000256" key="2">
    <source>
        <dbReference type="ARBA" id="ARBA00009881"/>
    </source>
</evidence>
<dbReference type="InterPro" id="IPR004136">
    <property type="entry name" value="NMO"/>
</dbReference>
<evidence type="ECO:0000313" key="11">
    <source>
        <dbReference type="Proteomes" id="UP001156694"/>
    </source>
</evidence>
<dbReference type="PANTHER" id="PTHR42747:SF3">
    <property type="entry name" value="NITRONATE MONOOXYGENASE-RELATED"/>
    <property type="match status" value="1"/>
</dbReference>
<keyword evidence="5" id="KW-0288">FMN</keyword>
<evidence type="ECO:0000256" key="7">
    <source>
        <dbReference type="ARBA" id="ARBA00023033"/>
    </source>
</evidence>
<dbReference type="Gene3D" id="3.20.20.70">
    <property type="entry name" value="Aldolase class I"/>
    <property type="match status" value="1"/>
</dbReference>
<comment type="cofactor">
    <cofactor evidence="1">
        <name>FMN</name>
        <dbReference type="ChEBI" id="CHEBI:58210"/>
    </cofactor>
</comment>
<gene>
    <name evidence="10" type="ORF">GCM10007939_06130</name>
</gene>
<comment type="caution">
    <text evidence="10">The sequence shown here is derived from an EMBL/GenBank/DDBJ whole genome shotgun (WGS) entry which is preliminary data.</text>
</comment>
<evidence type="ECO:0000256" key="9">
    <source>
        <dbReference type="ARBA" id="ARBA00049401"/>
    </source>
</evidence>
<comment type="similarity">
    <text evidence="2">Belongs to the nitronate monooxygenase family. NMO class I subfamily.</text>
</comment>
<evidence type="ECO:0000256" key="1">
    <source>
        <dbReference type="ARBA" id="ARBA00001917"/>
    </source>
</evidence>
<dbReference type="PANTHER" id="PTHR42747">
    <property type="entry name" value="NITRONATE MONOOXYGENASE-RELATED"/>
    <property type="match status" value="1"/>
</dbReference>
<evidence type="ECO:0000256" key="6">
    <source>
        <dbReference type="ARBA" id="ARBA00023002"/>
    </source>
</evidence>
<name>A0ABQ5VSR9_9RHOB</name>
<keyword evidence="11" id="KW-1185">Reference proteome</keyword>
<dbReference type="SUPFAM" id="SSF51412">
    <property type="entry name" value="Inosine monophosphate dehydrogenase (IMPDH)"/>
    <property type="match status" value="1"/>
</dbReference>
<dbReference type="RefSeq" id="WP_284376083.1">
    <property type="nucleotide sequence ID" value="NZ_BSNN01000002.1"/>
</dbReference>
<keyword evidence="4" id="KW-0285">Flavoprotein</keyword>
<evidence type="ECO:0000256" key="4">
    <source>
        <dbReference type="ARBA" id="ARBA00022630"/>
    </source>
</evidence>
<comment type="catalytic activity">
    <reaction evidence="9">
        <text>3 propionate 3-nitronate + 3 O2 + H2O = 3 3-oxopropanoate + 2 nitrate + nitrite + H2O2 + 3 H(+)</text>
        <dbReference type="Rhea" id="RHEA:57332"/>
        <dbReference type="ChEBI" id="CHEBI:15377"/>
        <dbReference type="ChEBI" id="CHEBI:15378"/>
        <dbReference type="ChEBI" id="CHEBI:15379"/>
        <dbReference type="ChEBI" id="CHEBI:16240"/>
        <dbReference type="ChEBI" id="CHEBI:16301"/>
        <dbReference type="ChEBI" id="CHEBI:17632"/>
        <dbReference type="ChEBI" id="CHEBI:33190"/>
        <dbReference type="ChEBI" id="CHEBI:136067"/>
    </reaction>
</comment>
<protein>
    <recommendedName>
        <fullName evidence="8">Propionate 3-nitronate monooxygenase</fullName>
    </recommendedName>
</protein>
<dbReference type="GO" id="GO:0051213">
    <property type="term" value="F:dioxygenase activity"/>
    <property type="evidence" value="ECO:0007669"/>
    <property type="project" value="UniProtKB-KW"/>
</dbReference>
<sequence length="354" mass="37214">MPWNTTRLSQLLNIEYPIIQAPMAGASTPAMALAATRAGGLGSLGTALQGVDAARRDIAQMVDAGAGPFNANFFVHQNPIEPFDMGPEAQAVITRWYQNLDAGPEIKPHIAKPSFDDQTCDMLVELRPHVVSFHFGLPESHLVERLKAAGIIILSSATSVKEAQWLEQRGADAIIAQGAEAGGHSGWFIERGIAEVAGTMALVPRMVDAVDVPIIAAGGIADGRGIAAAMMLGASGVQIGTAFLPCSECASPDVHKQSILTASGDDTVYSKGFSGRRARTIVNQFARDMADVDDMAAFPLMNPVTGPLRAVSANQGRGDAVSLWAGQGVGLVTETRSVTKVFEDLITQADDLLA</sequence>
<evidence type="ECO:0000256" key="8">
    <source>
        <dbReference type="ARBA" id="ARBA00031155"/>
    </source>
</evidence>
<dbReference type="Pfam" id="PF03060">
    <property type="entry name" value="NMO"/>
    <property type="match status" value="1"/>
</dbReference>
<evidence type="ECO:0000256" key="5">
    <source>
        <dbReference type="ARBA" id="ARBA00022643"/>
    </source>
</evidence>
<accession>A0ABQ5VSR9</accession>
<keyword evidence="10" id="KW-0223">Dioxygenase</keyword>
<dbReference type="Proteomes" id="UP001156694">
    <property type="component" value="Unassembled WGS sequence"/>
</dbReference>
<keyword evidence="6" id="KW-0560">Oxidoreductase</keyword>
<dbReference type="EMBL" id="BSNN01000002">
    <property type="protein sequence ID" value="GLQ34330.1"/>
    <property type="molecule type" value="Genomic_DNA"/>
</dbReference>
<proteinExistence type="inferred from homology"/>
<dbReference type="InterPro" id="IPR013785">
    <property type="entry name" value="Aldolase_TIM"/>
</dbReference>
<dbReference type="CDD" id="cd04730">
    <property type="entry name" value="NPD_like"/>
    <property type="match status" value="1"/>
</dbReference>